<sequence>MWNAWVMHVAGQTLTACDMVVCKWLVWVIPCAIARVLQNAACDKLPLALEVHFLFELVNNCLRPRCGLGRHDKIIKLLANHFRFAINCAKEETRVVLACHETKGDHDFLAAQTWISGGKSAWTKGLFASH</sequence>
<proteinExistence type="predicted"/>
<accession>A0A024TFV6</accession>
<reference evidence="1" key="1">
    <citation type="submission" date="2013-12" db="EMBL/GenBank/DDBJ databases">
        <title>The Genome Sequence of Aphanomyces invadans NJM9701.</title>
        <authorList>
            <consortium name="The Broad Institute Genomics Platform"/>
            <person name="Russ C."/>
            <person name="Tyler B."/>
            <person name="van West P."/>
            <person name="Dieguez-Uribeondo J."/>
            <person name="Young S.K."/>
            <person name="Zeng Q."/>
            <person name="Gargeya S."/>
            <person name="Fitzgerald M."/>
            <person name="Abouelleil A."/>
            <person name="Alvarado L."/>
            <person name="Chapman S.B."/>
            <person name="Gainer-Dewar J."/>
            <person name="Goldberg J."/>
            <person name="Griggs A."/>
            <person name="Gujja S."/>
            <person name="Hansen M."/>
            <person name="Howarth C."/>
            <person name="Imamovic A."/>
            <person name="Ireland A."/>
            <person name="Larimer J."/>
            <person name="McCowan C."/>
            <person name="Murphy C."/>
            <person name="Pearson M."/>
            <person name="Poon T.W."/>
            <person name="Priest M."/>
            <person name="Roberts A."/>
            <person name="Saif S."/>
            <person name="Shea T."/>
            <person name="Sykes S."/>
            <person name="Wortman J."/>
            <person name="Nusbaum C."/>
            <person name="Birren B."/>
        </authorList>
    </citation>
    <scope>NUCLEOTIDE SEQUENCE [LARGE SCALE GENOMIC DNA]</scope>
    <source>
        <strain evidence="1">NJM9701</strain>
    </source>
</reference>
<dbReference type="AlphaFoldDB" id="A0A024TFV6"/>
<dbReference type="VEuPathDB" id="FungiDB:H310_13331"/>
<protein>
    <submittedName>
        <fullName evidence="1">Uncharacterized protein</fullName>
    </submittedName>
</protein>
<gene>
    <name evidence="1" type="ORF">H310_13331</name>
</gene>
<organism evidence="1">
    <name type="scientific">Aphanomyces invadans</name>
    <dbReference type="NCBI Taxonomy" id="157072"/>
    <lineage>
        <taxon>Eukaryota</taxon>
        <taxon>Sar</taxon>
        <taxon>Stramenopiles</taxon>
        <taxon>Oomycota</taxon>
        <taxon>Saprolegniomycetes</taxon>
        <taxon>Saprolegniales</taxon>
        <taxon>Verrucalvaceae</taxon>
        <taxon>Aphanomyces</taxon>
    </lineage>
</organism>
<name>A0A024TFV6_9STRA</name>
<dbReference type="EMBL" id="KI914000">
    <property type="protein sequence ID" value="ETV92466.1"/>
    <property type="molecule type" value="Genomic_DNA"/>
</dbReference>
<evidence type="ECO:0000313" key="1">
    <source>
        <dbReference type="EMBL" id="ETV92466.1"/>
    </source>
</evidence>
<dbReference type="GeneID" id="20090381"/>
<dbReference type="RefSeq" id="XP_008879017.1">
    <property type="nucleotide sequence ID" value="XM_008880795.1"/>
</dbReference>